<keyword evidence="2" id="KW-0560">Oxidoreductase</keyword>
<name>A0A1W2CVX8_9FIRM</name>
<evidence type="ECO:0000256" key="2">
    <source>
        <dbReference type="ARBA" id="ARBA00023002"/>
    </source>
</evidence>
<comment type="similarity">
    <text evidence="1">Belongs to the short-chain dehydrogenases/reductases (SDR) family.</text>
</comment>
<dbReference type="Pfam" id="PF13561">
    <property type="entry name" value="adh_short_C2"/>
    <property type="match status" value="1"/>
</dbReference>
<organism evidence="4 5">
    <name type="scientific">Papillibacter cinnamivorans DSM 12816</name>
    <dbReference type="NCBI Taxonomy" id="1122930"/>
    <lineage>
        <taxon>Bacteria</taxon>
        <taxon>Bacillati</taxon>
        <taxon>Bacillota</taxon>
        <taxon>Clostridia</taxon>
        <taxon>Eubacteriales</taxon>
        <taxon>Oscillospiraceae</taxon>
        <taxon>Papillibacter</taxon>
    </lineage>
</organism>
<dbReference type="PANTHER" id="PTHR43639:SF1">
    <property type="entry name" value="SHORT-CHAIN DEHYDROGENASE_REDUCTASE FAMILY PROTEIN"/>
    <property type="match status" value="1"/>
</dbReference>
<dbReference type="InterPro" id="IPR020904">
    <property type="entry name" value="Sc_DH/Rdtase_CS"/>
</dbReference>
<dbReference type="PRINTS" id="PR00081">
    <property type="entry name" value="GDHRDH"/>
</dbReference>
<dbReference type="InterPro" id="IPR057326">
    <property type="entry name" value="KR_dom"/>
</dbReference>
<dbReference type="PRINTS" id="PR00080">
    <property type="entry name" value="SDRFAMILY"/>
</dbReference>
<protein>
    <submittedName>
        <fullName evidence="4">3-oxoacyl-[acyl-carrier protein] reductase</fullName>
    </submittedName>
</protein>
<sequence>MEALIGKAAIVTGASRGIGKAIAEHLAASGAAVTVNYSRSPDEAMKVVEEIRGKGGRAEAVRADVSTVGGIRALFDGCISAFGRVDILVNNAGIAAHKPITEVTEEEFDRVVALNVKGLYFSCREAMLRMESGGRIINISSSVDLQMIPTYSVYAGTKGAVEQFTRHLAKEFAPRNITINAVAPGPVATELLLSTRTPEQRAVMCQNIAFGRLGEPEDIADAIDLLVSEKSHWITGQNIRVNGGLV</sequence>
<proteinExistence type="inferred from homology"/>
<gene>
    <name evidence="4" type="ORF">SAMN02745168_0240</name>
</gene>
<dbReference type="FunFam" id="3.40.50.720:FF:000084">
    <property type="entry name" value="Short-chain dehydrogenase reductase"/>
    <property type="match status" value="1"/>
</dbReference>
<keyword evidence="5" id="KW-1185">Reference proteome</keyword>
<dbReference type="GO" id="GO:0016491">
    <property type="term" value="F:oxidoreductase activity"/>
    <property type="evidence" value="ECO:0007669"/>
    <property type="project" value="UniProtKB-KW"/>
</dbReference>
<dbReference type="Proteomes" id="UP000192790">
    <property type="component" value="Unassembled WGS sequence"/>
</dbReference>
<dbReference type="STRING" id="1122930.SAMN02745168_0240"/>
<dbReference type="AlphaFoldDB" id="A0A1W2CVX8"/>
<dbReference type="GO" id="GO:0008206">
    <property type="term" value="P:bile acid metabolic process"/>
    <property type="evidence" value="ECO:0007669"/>
    <property type="project" value="UniProtKB-ARBA"/>
</dbReference>
<evidence type="ECO:0000313" key="4">
    <source>
        <dbReference type="EMBL" id="SMC88878.1"/>
    </source>
</evidence>
<dbReference type="InterPro" id="IPR036291">
    <property type="entry name" value="NAD(P)-bd_dom_sf"/>
</dbReference>
<dbReference type="EMBL" id="FWXW01000013">
    <property type="protein sequence ID" value="SMC88878.1"/>
    <property type="molecule type" value="Genomic_DNA"/>
</dbReference>
<dbReference type="RefSeq" id="WP_084235660.1">
    <property type="nucleotide sequence ID" value="NZ_FWXW01000013.1"/>
</dbReference>
<evidence type="ECO:0000259" key="3">
    <source>
        <dbReference type="SMART" id="SM00822"/>
    </source>
</evidence>
<dbReference type="InterPro" id="IPR002347">
    <property type="entry name" value="SDR_fam"/>
</dbReference>
<dbReference type="OrthoDB" id="9803333at2"/>
<accession>A0A1W2CVX8</accession>
<reference evidence="4 5" key="1">
    <citation type="submission" date="2017-04" db="EMBL/GenBank/DDBJ databases">
        <authorList>
            <person name="Afonso C.L."/>
            <person name="Miller P.J."/>
            <person name="Scott M.A."/>
            <person name="Spackman E."/>
            <person name="Goraichik I."/>
            <person name="Dimitrov K.M."/>
            <person name="Suarez D.L."/>
            <person name="Swayne D.E."/>
        </authorList>
    </citation>
    <scope>NUCLEOTIDE SEQUENCE [LARGE SCALE GENOMIC DNA]</scope>
    <source>
        <strain evidence="4 5">DSM 12816</strain>
    </source>
</reference>
<evidence type="ECO:0000313" key="5">
    <source>
        <dbReference type="Proteomes" id="UP000192790"/>
    </source>
</evidence>
<feature type="domain" description="Ketoreductase" evidence="3">
    <location>
        <begin position="7"/>
        <end position="185"/>
    </location>
</feature>
<dbReference type="PROSITE" id="PS00061">
    <property type="entry name" value="ADH_SHORT"/>
    <property type="match status" value="1"/>
</dbReference>
<evidence type="ECO:0000256" key="1">
    <source>
        <dbReference type="ARBA" id="ARBA00006484"/>
    </source>
</evidence>
<dbReference type="Gene3D" id="3.40.50.720">
    <property type="entry name" value="NAD(P)-binding Rossmann-like Domain"/>
    <property type="match status" value="1"/>
</dbReference>
<dbReference type="SMART" id="SM00822">
    <property type="entry name" value="PKS_KR"/>
    <property type="match status" value="1"/>
</dbReference>
<dbReference type="PANTHER" id="PTHR43639">
    <property type="entry name" value="OXIDOREDUCTASE, SHORT-CHAIN DEHYDROGENASE/REDUCTASE FAMILY (AFU_ORTHOLOGUE AFUA_5G02870)"/>
    <property type="match status" value="1"/>
</dbReference>
<dbReference type="SUPFAM" id="SSF51735">
    <property type="entry name" value="NAD(P)-binding Rossmann-fold domains"/>
    <property type="match status" value="1"/>
</dbReference>
<dbReference type="NCBIfam" id="NF005559">
    <property type="entry name" value="PRK07231.1"/>
    <property type="match status" value="1"/>
</dbReference>